<protein>
    <submittedName>
        <fullName evidence="1">Uncharacterized protein</fullName>
    </submittedName>
</protein>
<organism evidence="1">
    <name type="scientific">marine sediment metagenome</name>
    <dbReference type="NCBI Taxonomy" id="412755"/>
    <lineage>
        <taxon>unclassified sequences</taxon>
        <taxon>metagenomes</taxon>
        <taxon>ecological metagenomes</taxon>
    </lineage>
</organism>
<reference evidence="1" key="1">
    <citation type="journal article" date="2015" name="Nature">
        <title>Complex archaea that bridge the gap between prokaryotes and eukaryotes.</title>
        <authorList>
            <person name="Spang A."/>
            <person name="Saw J.H."/>
            <person name="Jorgensen S.L."/>
            <person name="Zaremba-Niedzwiedzka K."/>
            <person name="Martijn J."/>
            <person name="Lind A.E."/>
            <person name="van Eijk R."/>
            <person name="Schleper C."/>
            <person name="Guy L."/>
            <person name="Ettema T.J."/>
        </authorList>
    </citation>
    <scope>NUCLEOTIDE SEQUENCE</scope>
</reference>
<dbReference type="AlphaFoldDB" id="A0A0F9TEI7"/>
<name>A0A0F9TEI7_9ZZZZ</name>
<gene>
    <name evidence="1" type="ORF">LCGC14_0739100</name>
</gene>
<proteinExistence type="predicted"/>
<comment type="caution">
    <text evidence="1">The sequence shown here is derived from an EMBL/GenBank/DDBJ whole genome shotgun (WGS) entry which is preliminary data.</text>
</comment>
<evidence type="ECO:0000313" key="1">
    <source>
        <dbReference type="EMBL" id="KKN39878.1"/>
    </source>
</evidence>
<accession>A0A0F9TEI7</accession>
<dbReference type="EMBL" id="LAZR01001739">
    <property type="protein sequence ID" value="KKN39878.1"/>
    <property type="molecule type" value="Genomic_DNA"/>
</dbReference>
<sequence length="57" mass="7011">MLKGGFYHHHTKEELIEYKKLSPTQKLDWLEEINSFLYKNVSKQKRDLWTKFRKGEI</sequence>